<name>A0A1J8R1L5_9AGAM</name>
<accession>A0A1J8R1L5</accession>
<dbReference type="Proteomes" id="UP000183567">
    <property type="component" value="Unassembled WGS sequence"/>
</dbReference>
<reference evidence="1 2" key="1">
    <citation type="submission" date="2016-03" db="EMBL/GenBank/DDBJ databases">
        <title>Comparative genomics of the ectomycorrhizal sister species Rhizopogon vinicolor and Rhizopogon vesiculosus (Basidiomycota: Boletales) reveals a divergence of the mating type B locus.</title>
        <authorList>
            <person name="Mujic A.B."/>
            <person name="Kuo A."/>
            <person name="Tritt A."/>
            <person name="Lipzen A."/>
            <person name="Chen C."/>
            <person name="Johnson J."/>
            <person name="Sharma A."/>
            <person name="Barry K."/>
            <person name="Grigoriev I.V."/>
            <person name="Spatafora J.W."/>
        </authorList>
    </citation>
    <scope>NUCLEOTIDE SEQUENCE [LARGE SCALE GENOMIC DNA]</scope>
    <source>
        <strain evidence="1 2">AM-OR11-056</strain>
    </source>
</reference>
<dbReference type="EMBL" id="LVVM01000919">
    <property type="protein sequence ID" value="OJA19696.1"/>
    <property type="molecule type" value="Genomic_DNA"/>
</dbReference>
<organism evidence="1 2">
    <name type="scientific">Rhizopogon vesiculosus</name>
    <dbReference type="NCBI Taxonomy" id="180088"/>
    <lineage>
        <taxon>Eukaryota</taxon>
        <taxon>Fungi</taxon>
        <taxon>Dikarya</taxon>
        <taxon>Basidiomycota</taxon>
        <taxon>Agaricomycotina</taxon>
        <taxon>Agaricomycetes</taxon>
        <taxon>Agaricomycetidae</taxon>
        <taxon>Boletales</taxon>
        <taxon>Suillineae</taxon>
        <taxon>Rhizopogonaceae</taxon>
        <taxon>Rhizopogon</taxon>
    </lineage>
</organism>
<gene>
    <name evidence="1" type="ORF">AZE42_12880</name>
</gene>
<comment type="caution">
    <text evidence="1">The sequence shown here is derived from an EMBL/GenBank/DDBJ whole genome shotgun (WGS) entry which is preliminary data.</text>
</comment>
<dbReference type="AlphaFoldDB" id="A0A1J8R1L5"/>
<evidence type="ECO:0000313" key="2">
    <source>
        <dbReference type="Proteomes" id="UP000183567"/>
    </source>
</evidence>
<evidence type="ECO:0000313" key="1">
    <source>
        <dbReference type="EMBL" id="OJA19696.1"/>
    </source>
</evidence>
<proteinExistence type="predicted"/>
<keyword evidence="2" id="KW-1185">Reference proteome</keyword>
<protein>
    <submittedName>
        <fullName evidence="1">Uncharacterized protein</fullName>
    </submittedName>
</protein>
<sequence length="40" mass="4191">MPATPHPAGACGVTSRTYLQRASDNPTASMSPQCVTCRLL</sequence>